<reference evidence="2 3" key="1">
    <citation type="submission" date="2020-08" db="EMBL/GenBank/DDBJ databases">
        <title>Genome public.</title>
        <authorList>
            <person name="Liu C."/>
            <person name="Sun Q."/>
        </authorList>
    </citation>
    <scope>NUCLEOTIDE SEQUENCE [LARGE SCALE GENOMIC DNA]</scope>
    <source>
        <strain evidence="2 3">NSJ-7</strain>
    </source>
</reference>
<feature type="transmembrane region" description="Helical" evidence="1">
    <location>
        <begin position="21"/>
        <end position="41"/>
    </location>
</feature>
<feature type="transmembrane region" description="Helical" evidence="1">
    <location>
        <begin position="209"/>
        <end position="230"/>
    </location>
</feature>
<keyword evidence="1" id="KW-0812">Transmembrane</keyword>
<dbReference type="RefSeq" id="WP_024727528.1">
    <property type="nucleotide sequence ID" value="NZ_JACOOS010000011.1"/>
</dbReference>
<sequence>MFKLIKLEWQKHKISKYIAGAAILIAVLAIFNFAMAFLGIADDSATGVPDMALKHMGISTNVELLTDISFLIFAAVMHATFIISEYKNKTMELMFTYPVSRKKIMLSKIAAVWIFSFVSLAAAKLICYAVVQLGMNFYQNSSFPMDVSLTDPMFYLTTLLKSASTICISFIALFIGMTAKSSKAAIVSSFLLIVLMQGNIGGASLRENIFIPSILTVISLLFAGICVRMAEKKDIT</sequence>
<evidence type="ECO:0000313" key="2">
    <source>
        <dbReference type="EMBL" id="MBC5677956.1"/>
    </source>
</evidence>
<accession>A0ABR7FU18</accession>
<feature type="transmembrane region" description="Helical" evidence="1">
    <location>
        <begin position="184"/>
        <end position="203"/>
    </location>
</feature>
<keyword evidence="1" id="KW-0472">Membrane</keyword>
<organism evidence="2 3">
    <name type="scientific">Anaerostipes hominis</name>
    <name type="common">ex Liu et al. 2021</name>
    <dbReference type="NCBI Taxonomy" id="2763018"/>
    <lineage>
        <taxon>Bacteria</taxon>
        <taxon>Bacillati</taxon>
        <taxon>Bacillota</taxon>
        <taxon>Clostridia</taxon>
        <taxon>Lachnospirales</taxon>
        <taxon>Lachnospiraceae</taxon>
        <taxon>Anaerostipes</taxon>
    </lineage>
</organism>
<dbReference type="Proteomes" id="UP000635828">
    <property type="component" value="Unassembled WGS sequence"/>
</dbReference>
<dbReference type="PANTHER" id="PTHR37305">
    <property type="entry name" value="INTEGRAL MEMBRANE PROTEIN-RELATED"/>
    <property type="match status" value="1"/>
</dbReference>
<keyword evidence="1" id="KW-1133">Transmembrane helix</keyword>
<feature type="transmembrane region" description="Helical" evidence="1">
    <location>
        <begin position="105"/>
        <end position="133"/>
    </location>
</feature>
<dbReference type="PANTHER" id="PTHR37305:SF1">
    <property type="entry name" value="MEMBRANE PROTEIN"/>
    <property type="match status" value="1"/>
</dbReference>
<protein>
    <submittedName>
        <fullName evidence="2">ABC transporter permease</fullName>
    </submittedName>
</protein>
<dbReference type="Pfam" id="PF12730">
    <property type="entry name" value="ABC2_membrane_4"/>
    <property type="match status" value="1"/>
</dbReference>
<proteinExistence type="predicted"/>
<comment type="caution">
    <text evidence="2">The sequence shown here is derived from an EMBL/GenBank/DDBJ whole genome shotgun (WGS) entry which is preliminary data.</text>
</comment>
<name>A0ABR7FU18_9FIRM</name>
<dbReference type="EMBL" id="JACOOS010000011">
    <property type="protein sequence ID" value="MBC5677956.1"/>
    <property type="molecule type" value="Genomic_DNA"/>
</dbReference>
<evidence type="ECO:0000313" key="3">
    <source>
        <dbReference type="Proteomes" id="UP000635828"/>
    </source>
</evidence>
<feature type="transmembrane region" description="Helical" evidence="1">
    <location>
        <begin position="64"/>
        <end position="84"/>
    </location>
</feature>
<feature type="transmembrane region" description="Helical" evidence="1">
    <location>
        <begin position="153"/>
        <end position="177"/>
    </location>
</feature>
<gene>
    <name evidence="2" type="ORF">H8S22_10165</name>
</gene>
<keyword evidence="3" id="KW-1185">Reference proteome</keyword>
<evidence type="ECO:0000256" key="1">
    <source>
        <dbReference type="SAM" id="Phobius"/>
    </source>
</evidence>